<dbReference type="AlphaFoldDB" id="A0A451AW68"/>
<name>A0A451AW68_9GAMM</name>
<feature type="transmembrane region" description="Helical" evidence="1">
    <location>
        <begin position="68"/>
        <end position="88"/>
    </location>
</feature>
<dbReference type="Pfam" id="PF11906">
    <property type="entry name" value="DUF3426"/>
    <property type="match status" value="1"/>
</dbReference>
<evidence type="ECO:0000313" key="3">
    <source>
        <dbReference type="EMBL" id="VFK70293.1"/>
    </source>
</evidence>
<keyword evidence="1" id="KW-1133">Transmembrane helix</keyword>
<dbReference type="EMBL" id="CAADFZ010000022">
    <property type="protein sequence ID" value="VFK62147.1"/>
    <property type="molecule type" value="Genomic_DNA"/>
</dbReference>
<evidence type="ECO:0000256" key="1">
    <source>
        <dbReference type="SAM" id="Phobius"/>
    </source>
</evidence>
<dbReference type="InterPro" id="IPR021834">
    <property type="entry name" value="DUF3426"/>
</dbReference>
<proteinExistence type="predicted"/>
<evidence type="ECO:0000313" key="2">
    <source>
        <dbReference type="EMBL" id="VFK62147.1"/>
    </source>
</evidence>
<reference evidence="3" key="1">
    <citation type="submission" date="2019-02" db="EMBL/GenBank/DDBJ databases">
        <authorList>
            <person name="Gruber-Vodicka R. H."/>
            <person name="Seah K. B. B."/>
        </authorList>
    </citation>
    <scope>NUCLEOTIDE SEQUENCE</scope>
    <source>
        <strain evidence="3">BECK_BY19</strain>
        <strain evidence="2">BECK_BY8</strain>
    </source>
</reference>
<keyword evidence="1" id="KW-0472">Membrane</keyword>
<evidence type="ECO:0008006" key="4">
    <source>
        <dbReference type="Google" id="ProtNLM"/>
    </source>
</evidence>
<protein>
    <recommendedName>
        <fullName evidence="4">DUF3426 domain-containing protein</fullName>
    </recommendedName>
</protein>
<sequence length="219" mass="24841">MPRRIFDNDDEIAIPASSIPQNALNMVKSVTSISDDKGSGNEESVPQVLHENIMRAATKPPARKWRQFAFGFGVLLSCVALLTQYTWFHSVDVLQRFPDLRPIMEIFCQSGCRIPVLRDPARIRIVDRNVRAHPKYKKALLVSARMVNTLPHTQPFPHMQIMLFNVNGQPIAARIFEPEEYLDSDIDLVAGMRADRPIQVVLGILAREEAAVNFEFTFL</sequence>
<dbReference type="EMBL" id="CAADGD010000026">
    <property type="protein sequence ID" value="VFK70293.1"/>
    <property type="molecule type" value="Genomic_DNA"/>
</dbReference>
<organism evidence="3">
    <name type="scientific">Candidatus Kentrum sp. UNK</name>
    <dbReference type="NCBI Taxonomy" id="2126344"/>
    <lineage>
        <taxon>Bacteria</taxon>
        <taxon>Pseudomonadati</taxon>
        <taxon>Pseudomonadota</taxon>
        <taxon>Gammaproteobacteria</taxon>
        <taxon>Candidatus Kentrum</taxon>
    </lineage>
</organism>
<gene>
    <name evidence="2" type="ORF">BECKUNK1418G_GA0071005_102218</name>
    <name evidence="3" type="ORF">BECKUNK1418H_GA0071006_102616</name>
</gene>
<accession>A0A451AW68</accession>
<keyword evidence="1" id="KW-0812">Transmembrane</keyword>